<keyword evidence="9" id="KW-0249">Electron transport</keyword>
<evidence type="ECO:0000256" key="7">
    <source>
        <dbReference type="ARBA" id="ARBA00022660"/>
    </source>
</evidence>
<dbReference type="AlphaFoldDB" id="A0A8C3XVR9"/>
<evidence type="ECO:0000256" key="3">
    <source>
        <dbReference type="ARBA" id="ARBA00005482"/>
    </source>
</evidence>
<sequence length="95" mass="10551">MPHGTGIASHDQLRNWAAGRDLQAKLQLQYTEISKRTQPPPKLSLGPSHKFANNYYCTRDGCANSESAVAATEKKTVIPGVPLEKWELSKDQPYL</sequence>
<evidence type="ECO:0000313" key="15">
    <source>
        <dbReference type="Ensembl" id="ENSCSRP00000026284.1"/>
    </source>
</evidence>
<comment type="function">
    <text evidence="1">Accessory subunit of the mitochondrial membrane respiratory chain NADH dehydrogenase (Complex I), that is believed not to be involved in catalysis. Complex I functions in the transfer of electrons from NADH to the respiratory chain. The immediate electron acceptor for the enzyme is believed to be ubiquinone.</text>
</comment>
<evidence type="ECO:0000256" key="12">
    <source>
        <dbReference type="ARBA" id="ARBA00023136"/>
    </source>
</evidence>
<dbReference type="InterPro" id="IPR009947">
    <property type="entry name" value="NDUA7"/>
</dbReference>
<keyword evidence="8" id="KW-0999">Mitochondrion inner membrane</keyword>
<dbReference type="PANTHER" id="PTHR12485:SF1">
    <property type="entry name" value="NADH DEHYDROGENASE [UBIQUINONE] 1 ALPHA SUBCOMPLEX SUBUNIT 7"/>
    <property type="match status" value="1"/>
</dbReference>
<proteinExistence type="inferred from homology"/>
<keyword evidence="10" id="KW-0007">Acetylation</keyword>
<dbReference type="GO" id="GO:0006120">
    <property type="term" value="P:mitochondrial electron transport, NADH to ubiquinone"/>
    <property type="evidence" value="ECO:0007669"/>
    <property type="project" value="TreeGrafter"/>
</dbReference>
<reference evidence="15" key="1">
    <citation type="submission" date="2025-05" db="UniProtKB">
        <authorList>
            <consortium name="Ensembl"/>
        </authorList>
    </citation>
    <scope>IDENTIFICATION</scope>
</reference>
<dbReference type="Ensembl" id="ENSCSRT00000009941.1">
    <property type="protein sequence ID" value="ENSCSRP00000009601.1"/>
    <property type="gene ID" value="ENSCSRG00000007189.1"/>
</dbReference>
<evidence type="ECO:0000256" key="5">
    <source>
        <dbReference type="ARBA" id="ARBA00016383"/>
    </source>
</evidence>
<organism evidence="15 16">
    <name type="scientific">Chelydra serpentina</name>
    <name type="common">Snapping turtle</name>
    <name type="synonym">Testudo serpentina</name>
    <dbReference type="NCBI Taxonomy" id="8475"/>
    <lineage>
        <taxon>Eukaryota</taxon>
        <taxon>Metazoa</taxon>
        <taxon>Chordata</taxon>
        <taxon>Craniata</taxon>
        <taxon>Vertebrata</taxon>
        <taxon>Euteleostomi</taxon>
        <taxon>Archelosauria</taxon>
        <taxon>Testudinata</taxon>
        <taxon>Testudines</taxon>
        <taxon>Cryptodira</taxon>
        <taxon>Durocryptodira</taxon>
        <taxon>Americhelydia</taxon>
        <taxon>Chelydroidea</taxon>
        <taxon>Chelydridae</taxon>
        <taxon>Chelydra</taxon>
    </lineage>
</organism>
<protein>
    <recommendedName>
        <fullName evidence="5">NADH dehydrogenase [ubiquinone] 1 alpha subcomplex subunit 7</fullName>
    </recommendedName>
    <alternativeName>
        <fullName evidence="14">Complex I-B14.5a</fullName>
    </alternativeName>
    <alternativeName>
        <fullName evidence="13">NADH-ubiquinone oxidoreductase subunit B14.5a</fullName>
    </alternativeName>
</protein>
<evidence type="ECO:0000256" key="9">
    <source>
        <dbReference type="ARBA" id="ARBA00022982"/>
    </source>
</evidence>
<evidence type="ECO:0000256" key="13">
    <source>
        <dbReference type="ARBA" id="ARBA00030360"/>
    </source>
</evidence>
<dbReference type="GO" id="GO:0005743">
    <property type="term" value="C:mitochondrial inner membrane"/>
    <property type="evidence" value="ECO:0007669"/>
    <property type="project" value="UniProtKB-SubCell"/>
</dbReference>
<evidence type="ECO:0000256" key="8">
    <source>
        <dbReference type="ARBA" id="ARBA00022792"/>
    </source>
</evidence>
<evidence type="ECO:0000256" key="11">
    <source>
        <dbReference type="ARBA" id="ARBA00023128"/>
    </source>
</evidence>
<name>A0A8C3XVR9_CHESE</name>
<keyword evidence="11" id="KW-0496">Mitochondrion</keyword>
<dbReference type="Ensembl" id="ENSCSRT00000027381.1">
    <property type="protein sequence ID" value="ENSCSRP00000026284.1"/>
    <property type="gene ID" value="ENSCSRG00000019567.1"/>
</dbReference>
<dbReference type="Proteomes" id="UP000694403">
    <property type="component" value="Unplaced"/>
</dbReference>
<evidence type="ECO:0000313" key="16">
    <source>
        <dbReference type="Proteomes" id="UP000694403"/>
    </source>
</evidence>
<evidence type="ECO:0000256" key="10">
    <source>
        <dbReference type="ARBA" id="ARBA00022990"/>
    </source>
</evidence>
<evidence type="ECO:0000256" key="6">
    <source>
        <dbReference type="ARBA" id="ARBA00022448"/>
    </source>
</evidence>
<accession>A0A8C3XVR9</accession>
<evidence type="ECO:0000256" key="4">
    <source>
        <dbReference type="ARBA" id="ARBA00011533"/>
    </source>
</evidence>
<keyword evidence="6" id="KW-0813">Transport</keyword>
<comment type="subunit">
    <text evidence="4">Complex I is composed of 45 different subunits.</text>
</comment>
<keyword evidence="12" id="KW-0472">Membrane</keyword>
<comment type="subcellular location">
    <subcellularLocation>
        <location evidence="2">Mitochondrion inner membrane</location>
        <topology evidence="2">Peripheral membrane protein</topology>
        <orientation evidence="2">Matrix side</orientation>
    </subcellularLocation>
</comment>
<dbReference type="PANTHER" id="PTHR12485">
    <property type="entry name" value="NADH-UBIQUINONE OXIDOREDUCTASE SUBUNIT B"/>
    <property type="match status" value="1"/>
</dbReference>
<evidence type="ECO:0000256" key="1">
    <source>
        <dbReference type="ARBA" id="ARBA00003195"/>
    </source>
</evidence>
<evidence type="ECO:0000256" key="2">
    <source>
        <dbReference type="ARBA" id="ARBA00004443"/>
    </source>
</evidence>
<comment type="similarity">
    <text evidence="3">Belongs to the complex I NDUFA7 subunit family.</text>
</comment>
<keyword evidence="7" id="KW-0679">Respiratory chain</keyword>
<dbReference type="Pfam" id="PF07347">
    <property type="entry name" value="CI-B14_5a"/>
    <property type="match status" value="1"/>
</dbReference>
<evidence type="ECO:0000256" key="14">
    <source>
        <dbReference type="ARBA" id="ARBA00033401"/>
    </source>
</evidence>
<keyword evidence="16" id="KW-1185">Reference proteome</keyword>